<feature type="region of interest" description="Disordered" evidence="1">
    <location>
        <begin position="455"/>
        <end position="499"/>
    </location>
</feature>
<feature type="region of interest" description="Disordered" evidence="1">
    <location>
        <begin position="135"/>
        <end position="259"/>
    </location>
</feature>
<feature type="compositionally biased region" description="Basic and acidic residues" evidence="1">
    <location>
        <begin position="159"/>
        <end position="171"/>
    </location>
</feature>
<feature type="compositionally biased region" description="Basic and acidic residues" evidence="1">
    <location>
        <begin position="41"/>
        <end position="50"/>
    </location>
</feature>
<feature type="compositionally biased region" description="Polar residues" evidence="1">
    <location>
        <begin position="692"/>
        <end position="709"/>
    </location>
</feature>
<dbReference type="GO" id="GO:0008017">
    <property type="term" value="F:microtubule binding"/>
    <property type="evidence" value="ECO:0007669"/>
    <property type="project" value="InterPro"/>
</dbReference>
<feature type="compositionally biased region" description="Polar residues" evidence="1">
    <location>
        <begin position="462"/>
        <end position="482"/>
    </location>
</feature>
<proteinExistence type="predicted"/>
<feature type="compositionally biased region" description="Polar residues" evidence="1">
    <location>
        <begin position="179"/>
        <end position="188"/>
    </location>
</feature>
<dbReference type="InterPro" id="IPR045882">
    <property type="entry name" value="GPT1/2"/>
</dbReference>
<feature type="compositionally biased region" description="Basic and acidic residues" evidence="1">
    <location>
        <begin position="714"/>
        <end position="729"/>
    </location>
</feature>
<dbReference type="PANTHER" id="PTHR33737:SF19">
    <property type="entry name" value="BNAA10G12980D PROTEIN"/>
    <property type="match status" value="1"/>
</dbReference>
<gene>
    <name evidence="2" type="ORF">CTI12_AA250280</name>
</gene>
<feature type="region of interest" description="Disordered" evidence="1">
    <location>
        <begin position="1"/>
        <end position="64"/>
    </location>
</feature>
<name>A0A2U1NMH7_ARTAN</name>
<feature type="compositionally biased region" description="Polar residues" evidence="1">
    <location>
        <begin position="328"/>
        <end position="350"/>
    </location>
</feature>
<feature type="region of interest" description="Disordered" evidence="1">
    <location>
        <begin position="692"/>
        <end position="729"/>
    </location>
</feature>
<evidence type="ECO:0000256" key="1">
    <source>
        <dbReference type="SAM" id="MobiDB-lite"/>
    </source>
</evidence>
<accession>A0A2U1NMH7</accession>
<feature type="compositionally biased region" description="Polar residues" evidence="1">
    <location>
        <begin position="52"/>
        <end position="64"/>
    </location>
</feature>
<dbReference type="EMBL" id="PKPP01002528">
    <property type="protein sequence ID" value="PWA74681.1"/>
    <property type="molecule type" value="Genomic_DNA"/>
</dbReference>
<feature type="region of interest" description="Disordered" evidence="1">
    <location>
        <begin position="1575"/>
        <end position="1596"/>
    </location>
</feature>
<dbReference type="Proteomes" id="UP000245207">
    <property type="component" value="Unassembled WGS sequence"/>
</dbReference>
<keyword evidence="3" id="KW-1185">Reference proteome</keyword>
<sequence>MDIPLIEMNEEDDEELTDPNQPPLLFTCSPFALPPSRTHQSLKDSVRGMDKPSTSSSEASNNKENINVEVPKLGMEPMQMKRRKKVGGGGYNLRKSLAWDRAFFTDEGILDPSDLALITGINANTCGGGLASISEEGNSACSSGNRCRDGPNDTEAASEEARRAVLHDKSRTPKGSKYKTGSSLGNHDSSSHRKDTKKILSTSRTNIGRPKVAGGSKPLAASSSLKRPANSNILKTAGKESKLPKIPLSKPGSCLSVTTKGSTTASQLRHNMIPKSNKSINVQKNVGMKTSVKNAHVSQSKTKTCSGSINMPAKELPQRTVRNLGNSFSKEASSTKSRSVQVDRANTGSGTVPDKIQLREPVPRATKSIAPQTITDSNNSLPEVARVTTSGAFHIHRATKETIPDCLQSCDSQECPSVLAAPHHTNLSNIGAHPPNIQPARPSGLRMPSPSLRFFDQKTDSESGSLQQKKTQQCTTSMGSNRRNGDLRPPAAPARTPLKSNNIMESIRSVVLTPRGQCYAPSILSTPCSSIQSSPNPNYSGNTVKGVPDSSMYTNPQRAIAPMIDIKLRYECRGSEFESHKVTEQEGRVLGHEETMEMEKIVCKGVEDIKASHLNEQLEEGNGANICFSGNVGYNKVGVGTNQLMSGSVDGSAPLIPETKDKSVFHNDEGRLQSYTAISMSTSGQSILHQEQSISTTVAGSTEFRQNLAPTPRKQADTEESDVSKVDFESHLDAGRLEAEDRVSELFLESQKDETGRGDDHGATQWVSSSLEHCVVMQHEELGQENAVMNVVDDKSSRMEDDARCNIGSACSVAKRRISITSRDSLEDEAGYGGITDAIELKGKVTMIDTSCIPCQGTITEQRNDDVYGLFIVSSRSPVKDVETLVLHDYPSAECIHVNLQDSPLRESVTLLSQDSPSAESYHIEPGTSFKNKDELHDSCVRDAVTLLLHDNQLTDGAEGVHFTPSILIKNKAQLQDSGTGTESAKCFEATTRVPALQKSQFNLSTESSSPEENQCPNMTEGIDHMEVPGEKQDVVDVALITGKLLANGQVECREVASLIDDHNQSGLSHLLTTKSVLEMAECATTSQGLHIEGLDIAAVTTEDEHKHEENDKSQEMGIITESLSKKSLVAEQSQRVNIMKTNQTVQGCAGGSKTYTHFQSENPTLEGTETGIGFSETHVEDAQVQLLDGDVVHSCSMLTSVLHNHSIENFDHKQPELANTEIELEQSDVYECDPKQSDTIVHALTVGQELEYEISCSTVIDSVNEHKNYADNESTYNAECGDLAHLSELESLGGDKMVGAKTTCMDYNLASEPMLEKKETLFGALFGIERVSADNDRVCIKEGLSPEKIANLDKPNNALDSTLVVPEHECDLQTPHASTEILPAVQGNVSGFNRDNQPNEPQGSIVILPSMETYDYFTNEESGRDLEFCVQDPSESNSSFPVSPQLKTCVKTTNTTLCSVTAEIHSGVGKDESLLTNTYRIGAEGSKISIEEAEEEVLQEEKIPMVGEFSHESDGGCDFKENKDAAMLTSNNIKKQDKSLVIHPPNAVPFSDEWLAAIEAAGEEILTMKCGAVQHSPQDKSLPEPSPWSPVKKKATQIGPYDCTKYTNAMPSNSH</sequence>
<feature type="compositionally biased region" description="Polar residues" evidence="1">
    <location>
        <begin position="135"/>
        <end position="145"/>
    </location>
</feature>
<feature type="region of interest" description="Disordered" evidence="1">
    <location>
        <begin position="328"/>
        <end position="355"/>
    </location>
</feature>
<reference evidence="2 3" key="1">
    <citation type="journal article" date="2018" name="Mol. Plant">
        <title>The genome of Artemisia annua provides insight into the evolution of Asteraceae family and artemisinin biosynthesis.</title>
        <authorList>
            <person name="Shen Q."/>
            <person name="Zhang L."/>
            <person name="Liao Z."/>
            <person name="Wang S."/>
            <person name="Yan T."/>
            <person name="Shi P."/>
            <person name="Liu M."/>
            <person name="Fu X."/>
            <person name="Pan Q."/>
            <person name="Wang Y."/>
            <person name="Lv Z."/>
            <person name="Lu X."/>
            <person name="Zhang F."/>
            <person name="Jiang W."/>
            <person name="Ma Y."/>
            <person name="Chen M."/>
            <person name="Hao X."/>
            <person name="Li L."/>
            <person name="Tang Y."/>
            <person name="Lv G."/>
            <person name="Zhou Y."/>
            <person name="Sun X."/>
            <person name="Brodelius P.E."/>
            <person name="Rose J.K.C."/>
            <person name="Tang K."/>
        </authorList>
    </citation>
    <scope>NUCLEOTIDE SEQUENCE [LARGE SCALE GENOMIC DNA]</scope>
    <source>
        <strain evidence="3">cv. Huhao1</strain>
        <tissue evidence="2">Leaf</tissue>
    </source>
</reference>
<dbReference type="PANTHER" id="PTHR33737">
    <property type="entry name" value="OS05G0121800 PROTEIN"/>
    <property type="match status" value="1"/>
</dbReference>
<evidence type="ECO:0000313" key="3">
    <source>
        <dbReference type="Proteomes" id="UP000245207"/>
    </source>
</evidence>
<evidence type="ECO:0000313" key="2">
    <source>
        <dbReference type="EMBL" id="PWA74681.1"/>
    </source>
</evidence>
<dbReference type="OrthoDB" id="1931260at2759"/>
<comment type="caution">
    <text evidence="2">The sequence shown here is derived from an EMBL/GenBank/DDBJ whole genome shotgun (WGS) entry which is preliminary data.</text>
</comment>
<feature type="compositionally biased region" description="Polar residues" evidence="1">
    <location>
        <begin position="221"/>
        <end position="234"/>
    </location>
</feature>
<protein>
    <submittedName>
        <fullName evidence="2">Uncharacterized protein</fullName>
    </submittedName>
</protein>
<organism evidence="2 3">
    <name type="scientific">Artemisia annua</name>
    <name type="common">Sweet wormwood</name>
    <dbReference type="NCBI Taxonomy" id="35608"/>
    <lineage>
        <taxon>Eukaryota</taxon>
        <taxon>Viridiplantae</taxon>
        <taxon>Streptophyta</taxon>
        <taxon>Embryophyta</taxon>
        <taxon>Tracheophyta</taxon>
        <taxon>Spermatophyta</taxon>
        <taxon>Magnoliopsida</taxon>
        <taxon>eudicotyledons</taxon>
        <taxon>Gunneridae</taxon>
        <taxon>Pentapetalae</taxon>
        <taxon>asterids</taxon>
        <taxon>campanulids</taxon>
        <taxon>Asterales</taxon>
        <taxon>Asteraceae</taxon>
        <taxon>Asteroideae</taxon>
        <taxon>Anthemideae</taxon>
        <taxon>Artemisiinae</taxon>
        <taxon>Artemisia</taxon>
    </lineage>
</organism>
<feature type="compositionally biased region" description="Acidic residues" evidence="1">
    <location>
        <begin position="8"/>
        <end position="17"/>
    </location>
</feature>
<dbReference type="STRING" id="35608.A0A2U1NMH7"/>